<evidence type="ECO:0000256" key="1">
    <source>
        <dbReference type="SAM" id="MobiDB-lite"/>
    </source>
</evidence>
<sequence length="70" mass="7293">MASARETAAAPDDQNDIEAGAFPTREYIGAMALEMARMAREEGDGRLAGLLEEAADAAALPTSLGDIRQA</sequence>
<proteinExistence type="predicted"/>
<accession>A0AAJ5WZD8</accession>
<protein>
    <submittedName>
        <fullName evidence="2">Uncharacterized protein</fullName>
    </submittedName>
</protein>
<evidence type="ECO:0000313" key="2">
    <source>
        <dbReference type="EMBL" id="WEK39353.1"/>
    </source>
</evidence>
<dbReference type="Proteomes" id="UP001213664">
    <property type="component" value="Chromosome"/>
</dbReference>
<evidence type="ECO:0000313" key="3">
    <source>
        <dbReference type="Proteomes" id="UP001213664"/>
    </source>
</evidence>
<feature type="region of interest" description="Disordered" evidence="1">
    <location>
        <begin position="1"/>
        <end position="20"/>
    </location>
</feature>
<organism evidence="2 3">
    <name type="scientific">Candidatus Brevundimonas colombiensis</name>
    <dbReference type="NCBI Taxonomy" id="3121376"/>
    <lineage>
        <taxon>Bacteria</taxon>
        <taxon>Pseudomonadati</taxon>
        <taxon>Pseudomonadota</taxon>
        <taxon>Alphaproteobacteria</taxon>
        <taxon>Caulobacterales</taxon>
        <taxon>Caulobacteraceae</taxon>
        <taxon>Brevundimonas</taxon>
    </lineage>
</organism>
<name>A0AAJ5WZD8_9CAUL</name>
<gene>
    <name evidence="2" type="ORF">P0Y50_12510</name>
</gene>
<dbReference type="AlphaFoldDB" id="A0AAJ5WZD8"/>
<dbReference type="EMBL" id="CP119326">
    <property type="protein sequence ID" value="WEK39353.1"/>
    <property type="molecule type" value="Genomic_DNA"/>
</dbReference>
<reference evidence="2" key="1">
    <citation type="submission" date="2023-03" db="EMBL/GenBank/DDBJ databases">
        <title>Andean soil-derived lignocellulolytic bacterial consortium as a source of novel taxa and putative plastic-active enzymes.</title>
        <authorList>
            <person name="Diaz-Garcia L."/>
            <person name="Chuvochina M."/>
            <person name="Feuerriegel G."/>
            <person name="Bunk B."/>
            <person name="Sproer C."/>
            <person name="Streit W.R."/>
            <person name="Rodriguez L.M."/>
            <person name="Overmann J."/>
            <person name="Jimenez D.J."/>
        </authorList>
    </citation>
    <scope>NUCLEOTIDE SEQUENCE</scope>
    <source>
        <strain evidence="2">MAG 833</strain>
    </source>
</reference>